<dbReference type="EMBL" id="RIAR02000001">
    <property type="protein sequence ID" value="NSL89959.1"/>
    <property type="molecule type" value="Genomic_DNA"/>
</dbReference>
<dbReference type="NCBIfam" id="TIGR04057">
    <property type="entry name" value="SusC_RagA_signa"/>
    <property type="match status" value="1"/>
</dbReference>
<dbReference type="OrthoDB" id="9768177at2"/>
<dbReference type="InterPro" id="IPR037066">
    <property type="entry name" value="Plug_dom_sf"/>
</dbReference>
<keyword evidence="3 8" id="KW-1134">Transmembrane beta strand</keyword>
<evidence type="ECO:0000259" key="10">
    <source>
        <dbReference type="Pfam" id="PF00593"/>
    </source>
</evidence>
<keyword evidence="4 8" id="KW-0812">Transmembrane</keyword>
<evidence type="ECO:0000256" key="9">
    <source>
        <dbReference type="RuleBase" id="RU003357"/>
    </source>
</evidence>
<organism evidence="12 13">
    <name type="scientific">Chitinophaga solisilvae</name>
    <dbReference type="NCBI Taxonomy" id="1233460"/>
    <lineage>
        <taxon>Bacteria</taxon>
        <taxon>Pseudomonadati</taxon>
        <taxon>Bacteroidota</taxon>
        <taxon>Chitinophagia</taxon>
        <taxon>Chitinophagales</taxon>
        <taxon>Chitinophagaceae</taxon>
        <taxon>Chitinophaga</taxon>
    </lineage>
</organism>
<dbReference type="Gene3D" id="2.60.40.1120">
    <property type="entry name" value="Carboxypeptidase-like, regulatory domain"/>
    <property type="match status" value="1"/>
</dbReference>
<sequence>MRICTRQSLYGFLYLCVLLLTGMCAVAQQSPASKGTPVPVKYALQRVTQLYGTTFMYEGVLVEKKHTNTNVDAMKGKPVEEILKSILYNNGLLFLYVDQNHYTIVARQKKDLPATNLPAAGPGVTAGEEQRTLSGTVKDQNGTPLPGVTIQAEGAKKWALTDNNGSFVISVPSNTAGLVFTFAGMDRKTVPLGKSAFMNVVLNSKVLNEVVVTGYQTLSKERATGAFATVKSSDLEKRRISGLSQMLEGNLPGVVSYNGRISVRGTSTFLAASAAPLYVIDGFPVENVSYTDMGGLVDAPPDINPEDIESITVLKDAAAASIYGARAANGVIVISTKKAKSGAARINFSGDYAVTSKYDLSYLKTTDANESVDLIYRYINDNPALKTSPLQEAARIRNYRGAMTPGLDILLQAAEGKLTQAEADAKMNELRSQNLYKKQILSLMRPASNQQFNLSVSKATAGNAFNFSATFRNEQGMERNDHGKTLGLNFRNTLSINKWLTAEAGAFISYGDATTTGADGISVGSYLYNQLPFEPIFDQNGKALPMRNAAFPDEIADLEKYNLYPQHLMVLENELKYNTARVRNMKTRLYGKLNARITPWLTYETMFQYERNNGRSEQLLDEQSNYMQKKLNSYTTLDDKGNVLWKLPRGNSFRTFNNSLRAYTLRNQLNFNKNINRKHEIVAIAGSETREIKNNRDNLTFFGYDDLTLDYIPLSYLNDLINGVTGLNRAVGRLSYRDLSSLGENINRYFSFYGNASYTYNNKYMLSGSARYDLSNLFGTNPTYQYRPLWSVGGSWIMNREQFLEDVSWLDMLKLRTSYGINGNVARDAGPFMVVSYAMNILTNNMAGSVVSPPNPNLRWERTATTNFGVDFSVLKNRISGSVDLYNRNSTDLLTYTSVDPTLGYATAKLNNGAMNNKGLELSLKGQVIRQRDFGWEVTLNGSFNKNKVTRVDLKPATASVLISDGDMGSNFQEGYPYRSMYSYPYAGLNEYGEPLIYNFDGKAVNSSVTNPAIAVYSGSLVPTFSGALINNFSYKSLQLSMMLVYHAGNVMRLDAATVGGTASYGGVLSGAANGWKQPGDEKFTNIPRVSWEYDKRKANFRGAYYTYGDQNVGSAAYIKARNIALSYSLPKSWIQRVRLADARVRFQADNLFYISFNKDGIDPEANGLRLGGRQLPVMPTYNFGFNISL</sequence>
<keyword evidence="2 8" id="KW-0813">Transport</keyword>
<comment type="similarity">
    <text evidence="8 9">Belongs to the TonB-dependent receptor family.</text>
</comment>
<reference evidence="12" key="1">
    <citation type="submission" date="2020-05" db="EMBL/GenBank/DDBJ databases">
        <title>Chitinophaga laudate sp. nov., isolated from a tropical peat swamp.</title>
        <authorList>
            <person name="Goh C.B.S."/>
            <person name="Lee M.S."/>
            <person name="Parimannan S."/>
            <person name="Pasbakhsh P."/>
            <person name="Yule C.M."/>
            <person name="Rajandas H."/>
            <person name="Loke S."/>
            <person name="Croft L."/>
            <person name="Tan J.B.L."/>
        </authorList>
    </citation>
    <scope>NUCLEOTIDE SEQUENCE</scope>
    <source>
        <strain evidence="12">Mgbs1</strain>
    </source>
</reference>
<evidence type="ECO:0000256" key="7">
    <source>
        <dbReference type="ARBA" id="ARBA00023237"/>
    </source>
</evidence>
<name>A0A433WIA2_9BACT</name>
<dbReference type="SUPFAM" id="SSF56935">
    <property type="entry name" value="Porins"/>
    <property type="match status" value="1"/>
</dbReference>
<dbReference type="InterPro" id="IPR023996">
    <property type="entry name" value="TonB-dep_OMP_SusC/RagA"/>
</dbReference>
<accession>A0A433WIA2</accession>
<dbReference type="Gene3D" id="2.170.130.10">
    <property type="entry name" value="TonB-dependent receptor, plug domain"/>
    <property type="match status" value="1"/>
</dbReference>
<evidence type="ECO:0000313" key="12">
    <source>
        <dbReference type="EMBL" id="NSL89959.1"/>
    </source>
</evidence>
<dbReference type="Proteomes" id="UP000281028">
    <property type="component" value="Unassembled WGS sequence"/>
</dbReference>
<dbReference type="InterPro" id="IPR023997">
    <property type="entry name" value="TonB-dep_OMP_SusC/RagA_CS"/>
</dbReference>
<dbReference type="Pfam" id="PF13715">
    <property type="entry name" value="CarbopepD_reg_2"/>
    <property type="match status" value="1"/>
</dbReference>
<dbReference type="InterPro" id="IPR008969">
    <property type="entry name" value="CarboxyPept-like_regulatory"/>
</dbReference>
<evidence type="ECO:0000256" key="4">
    <source>
        <dbReference type="ARBA" id="ARBA00022692"/>
    </source>
</evidence>
<dbReference type="InterPro" id="IPR012910">
    <property type="entry name" value="Plug_dom"/>
</dbReference>
<evidence type="ECO:0000256" key="2">
    <source>
        <dbReference type="ARBA" id="ARBA00022448"/>
    </source>
</evidence>
<dbReference type="Gene3D" id="2.40.170.20">
    <property type="entry name" value="TonB-dependent receptor, beta-barrel domain"/>
    <property type="match status" value="1"/>
</dbReference>
<dbReference type="InterPro" id="IPR039426">
    <property type="entry name" value="TonB-dep_rcpt-like"/>
</dbReference>
<proteinExistence type="inferred from homology"/>
<evidence type="ECO:0000256" key="3">
    <source>
        <dbReference type="ARBA" id="ARBA00022452"/>
    </source>
</evidence>
<gene>
    <name evidence="12" type="ORF">ECE50_024170</name>
</gene>
<dbReference type="InterPro" id="IPR000531">
    <property type="entry name" value="Beta-barrel_TonB"/>
</dbReference>
<evidence type="ECO:0000259" key="11">
    <source>
        <dbReference type="Pfam" id="PF07715"/>
    </source>
</evidence>
<evidence type="ECO:0000256" key="6">
    <source>
        <dbReference type="ARBA" id="ARBA00023136"/>
    </source>
</evidence>
<keyword evidence="5 9" id="KW-0798">TonB box</keyword>
<comment type="subcellular location">
    <subcellularLocation>
        <location evidence="1 8">Cell outer membrane</location>
        <topology evidence="1 8">Multi-pass membrane protein</topology>
    </subcellularLocation>
</comment>
<dbReference type="Pfam" id="PF00593">
    <property type="entry name" value="TonB_dep_Rec_b-barrel"/>
    <property type="match status" value="1"/>
</dbReference>
<keyword evidence="13" id="KW-1185">Reference proteome</keyword>
<evidence type="ECO:0000256" key="8">
    <source>
        <dbReference type="PROSITE-ProRule" id="PRU01360"/>
    </source>
</evidence>
<dbReference type="AlphaFoldDB" id="A0A433WIA2"/>
<keyword evidence="6 8" id="KW-0472">Membrane</keyword>
<feature type="domain" description="TonB-dependent receptor-like beta-barrel" evidence="10">
    <location>
        <begin position="607"/>
        <end position="1152"/>
    </location>
</feature>
<evidence type="ECO:0000256" key="5">
    <source>
        <dbReference type="ARBA" id="ARBA00023077"/>
    </source>
</evidence>
<dbReference type="Pfam" id="PF07715">
    <property type="entry name" value="Plug"/>
    <property type="match status" value="1"/>
</dbReference>
<dbReference type="PROSITE" id="PS52016">
    <property type="entry name" value="TONB_DEPENDENT_REC_3"/>
    <property type="match status" value="1"/>
</dbReference>
<feature type="domain" description="TonB-dependent receptor plug" evidence="11">
    <location>
        <begin position="220"/>
        <end position="331"/>
    </location>
</feature>
<dbReference type="GO" id="GO:0009279">
    <property type="term" value="C:cell outer membrane"/>
    <property type="evidence" value="ECO:0007669"/>
    <property type="project" value="UniProtKB-SubCell"/>
</dbReference>
<keyword evidence="7 8" id="KW-0998">Cell outer membrane</keyword>
<dbReference type="SUPFAM" id="SSF49464">
    <property type="entry name" value="Carboxypeptidase regulatory domain-like"/>
    <property type="match status" value="1"/>
</dbReference>
<evidence type="ECO:0000313" key="13">
    <source>
        <dbReference type="Proteomes" id="UP000281028"/>
    </source>
</evidence>
<evidence type="ECO:0000256" key="1">
    <source>
        <dbReference type="ARBA" id="ARBA00004571"/>
    </source>
</evidence>
<comment type="caution">
    <text evidence="12">The sequence shown here is derived from an EMBL/GenBank/DDBJ whole genome shotgun (WGS) entry which is preliminary data.</text>
</comment>
<dbReference type="NCBIfam" id="TIGR04056">
    <property type="entry name" value="OMP_RagA_SusC"/>
    <property type="match status" value="1"/>
</dbReference>
<protein>
    <submittedName>
        <fullName evidence="12">SusC/RagA family TonB-linked outer membrane protein</fullName>
    </submittedName>
</protein>
<dbReference type="InterPro" id="IPR036942">
    <property type="entry name" value="Beta-barrel_TonB_sf"/>
</dbReference>